<gene>
    <name evidence="9" type="ORF">N7468_000351</name>
</gene>
<dbReference type="Proteomes" id="UP001150941">
    <property type="component" value="Unassembled WGS sequence"/>
</dbReference>
<dbReference type="PANTHER" id="PTHR31658:SF0">
    <property type="entry name" value="CONSERVED OLIGOMERIC GOLGI COMPLEX SUBUNIT 1"/>
    <property type="match status" value="1"/>
</dbReference>
<dbReference type="Pfam" id="PF08700">
    <property type="entry name" value="VPS51_Exo84_N"/>
    <property type="match status" value="1"/>
</dbReference>
<dbReference type="GO" id="GO:0015031">
    <property type="term" value="P:protein transport"/>
    <property type="evidence" value="ECO:0007669"/>
    <property type="project" value="UniProtKB-KW"/>
</dbReference>
<organism evidence="9 10">
    <name type="scientific">Penicillium chermesinum</name>
    <dbReference type="NCBI Taxonomy" id="63820"/>
    <lineage>
        <taxon>Eukaryota</taxon>
        <taxon>Fungi</taxon>
        <taxon>Dikarya</taxon>
        <taxon>Ascomycota</taxon>
        <taxon>Pezizomycotina</taxon>
        <taxon>Eurotiomycetes</taxon>
        <taxon>Eurotiomycetidae</taxon>
        <taxon>Eurotiales</taxon>
        <taxon>Aspergillaceae</taxon>
        <taxon>Penicillium</taxon>
    </lineage>
</organism>
<evidence type="ECO:0000256" key="5">
    <source>
        <dbReference type="ARBA" id="ARBA00022927"/>
    </source>
</evidence>
<dbReference type="EMBL" id="JAPQKS010000001">
    <property type="protein sequence ID" value="KAJ5248900.1"/>
    <property type="molecule type" value="Genomic_DNA"/>
</dbReference>
<dbReference type="PANTHER" id="PTHR31658">
    <property type="entry name" value="CONSERVED OLIGOMERIC GOLGI COMPLEX SUBUNIT 1"/>
    <property type="match status" value="1"/>
</dbReference>
<comment type="subcellular location">
    <subcellularLocation>
        <location evidence="1">Golgi apparatus membrane</location>
        <topology evidence="1">Peripheral membrane protein</topology>
    </subcellularLocation>
</comment>
<accession>A0A9W9TZ75</accession>
<reference evidence="9" key="1">
    <citation type="submission" date="2022-11" db="EMBL/GenBank/DDBJ databases">
        <authorList>
            <person name="Petersen C."/>
        </authorList>
    </citation>
    <scope>NUCLEOTIDE SEQUENCE</scope>
    <source>
        <strain evidence="9">IBT 19713</strain>
    </source>
</reference>
<evidence type="ECO:0000256" key="7">
    <source>
        <dbReference type="ARBA" id="ARBA00023136"/>
    </source>
</evidence>
<dbReference type="InterPro" id="IPR033370">
    <property type="entry name" value="COG1"/>
</dbReference>
<protein>
    <recommendedName>
        <fullName evidence="3">Conserved oligomeric Golgi complex subunit 1</fullName>
    </recommendedName>
</protein>
<keyword evidence="4" id="KW-0813">Transport</keyword>
<dbReference type="GO" id="GO:0000139">
    <property type="term" value="C:Golgi membrane"/>
    <property type="evidence" value="ECO:0007669"/>
    <property type="project" value="UniProtKB-SubCell"/>
</dbReference>
<evidence type="ECO:0000313" key="10">
    <source>
        <dbReference type="Proteomes" id="UP001150941"/>
    </source>
</evidence>
<dbReference type="GeneID" id="83196951"/>
<evidence type="ECO:0000256" key="6">
    <source>
        <dbReference type="ARBA" id="ARBA00023034"/>
    </source>
</evidence>
<reference evidence="9" key="2">
    <citation type="journal article" date="2023" name="IMA Fungus">
        <title>Comparative genomic study of the Penicillium genus elucidates a diverse pangenome and 15 lateral gene transfer events.</title>
        <authorList>
            <person name="Petersen C."/>
            <person name="Sorensen T."/>
            <person name="Nielsen M.R."/>
            <person name="Sondergaard T.E."/>
            <person name="Sorensen J.L."/>
            <person name="Fitzpatrick D.A."/>
            <person name="Frisvad J.C."/>
            <person name="Nielsen K.L."/>
        </authorList>
    </citation>
    <scope>NUCLEOTIDE SEQUENCE</scope>
    <source>
        <strain evidence="9">IBT 19713</strain>
    </source>
</reference>
<dbReference type="OrthoDB" id="46189at2759"/>
<evidence type="ECO:0000256" key="2">
    <source>
        <dbReference type="ARBA" id="ARBA00006653"/>
    </source>
</evidence>
<proteinExistence type="inferred from homology"/>
<keyword evidence="6" id="KW-0333">Golgi apparatus</keyword>
<dbReference type="GO" id="GO:0017119">
    <property type="term" value="C:Golgi transport complex"/>
    <property type="evidence" value="ECO:0007669"/>
    <property type="project" value="InterPro"/>
</dbReference>
<sequence length="780" mass="87548">MAPEAPDPQSLNSWQDAFQYPIPTVRRVEQELRRDISSNKEKLRALVGTRYRELVGTAETIVAMNTDIQEVEGILSDIGRRCNPRLIERKHAHAQQMKKDATGKDADKHAFGAQLALLHQCTTSIARLLRKRSSLLLVAKILVVSRQLHNKLAKHESTPPFLKNLREQLASLRETLLKRIDKRLASASTTEDGVVESLAAYCLAKSLSSDDAIHHFQQVRLDVIISQLDISSENIPKSLHLFIHTLQTSKILRSRQFTDVLSKLKARPILSDPAVRNLDGLDVEVLGRWVAPEINNFTPWINLSELNRSEGVESIKKWSSEAFERLSEGSDACLARTNDFAGILSLRAETIELWLSSWGSIITHRSEDVLERLRDLFNNHIKRVLITQVQGIDLVTGQISSTIASLKKSEQTPLGRLWDGDLILADYSNGATGFKKTVADRLLGRDEEVSIVLQKYELWLSAIHDISTSIEDLRRLRWTDVLVGGEEDDDEIDVNPRLNEEDPKSLSESLRSAVRKAFDVLQSFFEDAFKTSGSQHRSADAIFLLRLVRLMRRDLPTEFVVHDFVFCKDLVPELQQVLSQDIVTKIDSPSLIKVKAQNLKAVPGRTLWEKDPAIPVQPSPSTFKFLRRLTATMDEKGSDLWDPSTVQALKLELQKRLEWDIKSDLDSLATPSSPTKSSAKPSAAGDQPLDEDESNEGNRNNSLDANNDSKANALRDWTIQLLFDTIYLSNMLGDESRLGSVADNVSKSAELSAEAVKAIKKAASDYWKQTELLFGLLAVR</sequence>
<dbReference type="AlphaFoldDB" id="A0A9W9TZ75"/>
<keyword evidence="10" id="KW-1185">Reference proteome</keyword>
<evidence type="ECO:0000256" key="8">
    <source>
        <dbReference type="SAM" id="MobiDB-lite"/>
    </source>
</evidence>
<comment type="similarity">
    <text evidence="2">Belongs to the COG1 family.</text>
</comment>
<keyword evidence="7" id="KW-0472">Membrane</keyword>
<dbReference type="RefSeq" id="XP_058335679.1">
    <property type="nucleotide sequence ID" value="XM_058469648.1"/>
</dbReference>
<dbReference type="GO" id="GO:0006891">
    <property type="term" value="P:intra-Golgi vesicle-mediated transport"/>
    <property type="evidence" value="ECO:0007669"/>
    <property type="project" value="InterPro"/>
</dbReference>
<evidence type="ECO:0000256" key="4">
    <source>
        <dbReference type="ARBA" id="ARBA00022448"/>
    </source>
</evidence>
<feature type="compositionally biased region" description="Polar residues" evidence="8">
    <location>
        <begin position="697"/>
        <end position="708"/>
    </location>
</feature>
<comment type="caution">
    <text evidence="9">The sequence shown here is derived from an EMBL/GenBank/DDBJ whole genome shotgun (WGS) entry which is preliminary data.</text>
</comment>
<evidence type="ECO:0000256" key="3">
    <source>
        <dbReference type="ARBA" id="ARBA00020978"/>
    </source>
</evidence>
<evidence type="ECO:0000256" key="1">
    <source>
        <dbReference type="ARBA" id="ARBA00004395"/>
    </source>
</evidence>
<evidence type="ECO:0000313" key="9">
    <source>
        <dbReference type="EMBL" id="KAJ5248900.1"/>
    </source>
</evidence>
<feature type="compositionally biased region" description="Low complexity" evidence="8">
    <location>
        <begin position="669"/>
        <end position="684"/>
    </location>
</feature>
<name>A0A9W9TZ75_9EURO</name>
<keyword evidence="5" id="KW-0653">Protein transport</keyword>
<feature type="region of interest" description="Disordered" evidence="8">
    <location>
        <begin position="667"/>
        <end position="708"/>
    </location>
</feature>